<evidence type="ECO:0000313" key="4">
    <source>
        <dbReference type="Proteomes" id="UP000249260"/>
    </source>
</evidence>
<evidence type="ECO:0000259" key="1">
    <source>
        <dbReference type="Pfam" id="PF12996"/>
    </source>
</evidence>
<dbReference type="InterPro" id="IPR055259">
    <property type="entry name" value="YkvP/CgeB_Glyco_trans-like"/>
</dbReference>
<protein>
    <submittedName>
        <fullName evidence="3">Spore maturation protein cgeB</fullName>
    </submittedName>
</protein>
<reference evidence="3 4" key="1">
    <citation type="submission" date="2018-06" db="EMBL/GenBank/DDBJ databases">
        <title>Paenibacillus montanisoli sp. nov., isolated from mountain area soil.</title>
        <authorList>
            <person name="Wu M."/>
        </authorList>
    </citation>
    <scope>NUCLEOTIDE SEQUENCE [LARGE SCALE GENOMIC DNA]</scope>
    <source>
        <strain evidence="3 4">RA17</strain>
    </source>
</reference>
<organism evidence="3 4">
    <name type="scientific">Paenibacillus montanisoli</name>
    <dbReference type="NCBI Taxonomy" id="2081970"/>
    <lineage>
        <taxon>Bacteria</taxon>
        <taxon>Bacillati</taxon>
        <taxon>Bacillota</taxon>
        <taxon>Bacilli</taxon>
        <taxon>Bacillales</taxon>
        <taxon>Paenibacillaceae</taxon>
        <taxon>Paenibacillus</taxon>
    </lineage>
</organism>
<feature type="domain" description="Spore protein YkvP N-terminal" evidence="1">
    <location>
        <begin position="137"/>
        <end position="210"/>
    </location>
</feature>
<comment type="caution">
    <text evidence="3">The sequence shown here is derived from an EMBL/GenBank/DDBJ whole genome shotgun (WGS) entry which is preliminary data.</text>
</comment>
<proteinExistence type="predicted"/>
<dbReference type="AlphaFoldDB" id="A0A328U461"/>
<accession>A0A328U461</accession>
<sequence length="380" mass="43531">MATKTRRRSRKRKAVRGLRGVARSRADGFRLGWQHGHWYGQCESVLRHATQGQFFPVRQAHVLFVATGKGVPYSPLDEAVANALRAQVTQLTVTNAQQPVAEIAIGIRPDIVIVLDGLQFNVAEVDAMRSAGIRTAIWFTDDPYYTDITAGIAPHYDEVFTLELACVDYYRQQGCPNVYYLPLGADPEAFRPRNPLRSQRHDICFIGSAYWKRVEFFNHVTRFLAKKDTHISGIWWDRLKDFRLMKSKIQLGRWMSPKETANMYNGAKIVINMHRAHDEDTFNSNSAGIGAESPNPRTFEIAACGALQLTDVRNDIVSFYTPGVDIVTYSSPQEMIDKIRYYLVNEEERKQIAMRGMYRTMREHTYGKRIERMLSILFPV</sequence>
<dbReference type="SUPFAM" id="SSF53756">
    <property type="entry name" value="UDP-Glycosyltransferase/glycogen phosphorylase"/>
    <property type="match status" value="1"/>
</dbReference>
<feature type="domain" description="Spore protein YkvP/CgeB glycosyl transferase-like" evidence="2">
    <location>
        <begin position="224"/>
        <end position="374"/>
    </location>
</feature>
<dbReference type="Proteomes" id="UP000249260">
    <property type="component" value="Unassembled WGS sequence"/>
</dbReference>
<name>A0A328U461_9BACL</name>
<evidence type="ECO:0000313" key="3">
    <source>
        <dbReference type="EMBL" id="RAP77410.1"/>
    </source>
</evidence>
<dbReference type="EMBL" id="QLUW01000001">
    <property type="protein sequence ID" value="RAP77410.1"/>
    <property type="molecule type" value="Genomic_DNA"/>
</dbReference>
<dbReference type="Pfam" id="PF13524">
    <property type="entry name" value="Glyco_trans_1_2"/>
    <property type="match status" value="1"/>
</dbReference>
<gene>
    <name evidence="3" type="ORF">DL346_02705</name>
</gene>
<dbReference type="RefSeq" id="WP_112880533.1">
    <property type="nucleotide sequence ID" value="NZ_QLUW01000001.1"/>
</dbReference>
<dbReference type="InterPro" id="IPR024542">
    <property type="entry name" value="YkvP_N"/>
</dbReference>
<evidence type="ECO:0000259" key="2">
    <source>
        <dbReference type="Pfam" id="PF13524"/>
    </source>
</evidence>
<dbReference type="OrthoDB" id="110463at2"/>
<dbReference type="Pfam" id="PF12996">
    <property type="entry name" value="DUF3880"/>
    <property type="match status" value="1"/>
</dbReference>
<keyword evidence="4" id="KW-1185">Reference proteome</keyword>